<evidence type="ECO:0000313" key="1">
    <source>
        <dbReference type="EMBL" id="MED6216322.1"/>
    </source>
</evidence>
<proteinExistence type="predicted"/>
<reference evidence="1 2" key="1">
    <citation type="journal article" date="2023" name="Plants (Basel)">
        <title>Bridging the Gap: Combining Genomics and Transcriptomics Approaches to Understand Stylosanthes scabra, an Orphan Legume from the Brazilian Caatinga.</title>
        <authorList>
            <person name="Ferreira-Neto J.R.C."/>
            <person name="da Silva M.D."/>
            <person name="Binneck E."/>
            <person name="de Melo N.F."/>
            <person name="da Silva R.H."/>
            <person name="de Melo A.L.T.M."/>
            <person name="Pandolfi V."/>
            <person name="Bustamante F.O."/>
            <person name="Brasileiro-Vidal A.C."/>
            <person name="Benko-Iseppon A.M."/>
        </authorList>
    </citation>
    <scope>NUCLEOTIDE SEQUENCE [LARGE SCALE GENOMIC DNA]</scope>
    <source>
        <tissue evidence="1">Leaves</tissue>
    </source>
</reference>
<sequence length="100" mass="11412">MPLVELDIPCREEMKLIELQVINHYVDLYFDTDSTQETEDKYDDISHGVEDVTLNSFEVNSLGTDHATEFDTNNDPLENVRGLGINQKLKKILDQKGVSI</sequence>
<protein>
    <submittedName>
        <fullName evidence="1">Uncharacterized protein</fullName>
    </submittedName>
</protein>
<comment type="caution">
    <text evidence="1">The sequence shown here is derived from an EMBL/GenBank/DDBJ whole genome shotgun (WGS) entry which is preliminary data.</text>
</comment>
<keyword evidence="2" id="KW-1185">Reference proteome</keyword>
<gene>
    <name evidence="1" type="ORF">PIB30_006607</name>
</gene>
<evidence type="ECO:0000313" key="2">
    <source>
        <dbReference type="Proteomes" id="UP001341840"/>
    </source>
</evidence>
<dbReference type="EMBL" id="JASCZI010271874">
    <property type="protein sequence ID" value="MED6216322.1"/>
    <property type="molecule type" value="Genomic_DNA"/>
</dbReference>
<accession>A0ABU6Z320</accession>
<name>A0ABU6Z320_9FABA</name>
<organism evidence="1 2">
    <name type="scientific">Stylosanthes scabra</name>
    <dbReference type="NCBI Taxonomy" id="79078"/>
    <lineage>
        <taxon>Eukaryota</taxon>
        <taxon>Viridiplantae</taxon>
        <taxon>Streptophyta</taxon>
        <taxon>Embryophyta</taxon>
        <taxon>Tracheophyta</taxon>
        <taxon>Spermatophyta</taxon>
        <taxon>Magnoliopsida</taxon>
        <taxon>eudicotyledons</taxon>
        <taxon>Gunneridae</taxon>
        <taxon>Pentapetalae</taxon>
        <taxon>rosids</taxon>
        <taxon>fabids</taxon>
        <taxon>Fabales</taxon>
        <taxon>Fabaceae</taxon>
        <taxon>Papilionoideae</taxon>
        <taxon>50 kb inversion clade</taxon>
        <taxon>dalbergioids sensu lato</taxon>
        <taxon>Dalbergieae</taxon>
        <taxon>Pterocarpus clade</taxon>
        <taxon>Stylosanthes</taxon>
    </lineage>
</organism>
<dbReference type="Proteomes" id="UP001341840">
    <property type="component" value="Unassembled WGS sequence"/>
</dbReference>